<protein>
    <submittedName>
        <fullName evidence="2">Protein CBG27789</fullName>
    </submittedName>
</protein>
<keyword evidence="1" id="KW-0812">Transmembrane</keyword>
<gene>
    <name evidence="2" type="ORF">CBG27789</name>
    <name evidence="2" type="ORF">CBG_27789</name>
</gene>
<evidence type="ECO:0000313" key="3">
    <source>
        <dbReference type="Proteomes" id="UP000008549"/>
    </source>
</evidence>
<dbReference type="RefSeq" id="XP_045099119.1">
    <property type="nucleotide sequence ID" value="XM_045239939.1"/>
</dbReference>
<feature type="transmembrane region" description="Helical" evidence="1">
    <location>
        <begin position="12"/>
        <end position="37"/>
    </location>
</feature>
<keyword evidence="3" id="KW-1185">Reference proteome</keyword>
<proteinExistence type="predicted"/>
<reference evidence="2 3" key="2">
    <citation type="journal article" date="2011" name="PLoS Genet.">
        <title>Caenorhabditis briggsae recombinant inbred line genotypes reveal inter-strain incompatibility and the evolution of recombination.</title>
        <authorList>
            <person name="Ross J.A."/>
            <person name="Koboldt D.C."/>
            <person name="Staisch J.E."/>
            <person name="Chamberlin H.M."/>
            <person name="Gupta B.P."/>
            <person name="Miller R.D."/>
            <person name="Baird S.E."/>
            <person name="Haag E.S."/>
        </authorList>
    </citation>
    <scope>NUCLEOTIDE SEQUENCE [LARGE SCALE GENOMIC DNA]</scope>
    <source>
        <strain evidence="2 3">AF16</strain>
    </source>
</reference>
<accession>B6II26</accession>
<dbReference type="EMBL" id="HE601482">
    <property type="protein sequence ID" value="CAR99556.1"/>
    <property type="molecule type" value="Genomic_DNA"/>
</dbReference>
<keyword evidence="1" id="KW-1133">Transmembrane helix</keyword>
<dbReference type="AlphaFoldDB" id="B6II26"/>
<dbReference type="GeneID" id="68919238"/>
<dbReference type="Proteomes" id="UP000008549">
    <property type="component" value="Unassembled WGS sequence"/>
</dbReference>
<name>B6II26_CAEBR</name>
<keyword evidence="1" id="KW-0472">Membrane</keyword>
<dbReference type="CTD" id="68919238"/>
<dbReference type="KEGG" id="cbr:CBG_27789"/>
<organism evidence="2 3">
    <name type="scientific">Caenorhabditis briggsae</name>
    <dbReference type="NCBI Taxonomy" id="6238"/>
    <lineage>
        <taxon>Eukaryota</taxon>
        <taxon>Metazoa</taxon>
        <taxon>Ecdysozoa</taxon>
        <taxon>Nematoda</taxon>
        <taxon>Chromadorea</taxon>
        <taxon>Rhabditida</taxon>
        <taxon>Rhabditina</taxon>
        <taxon>Rhabditomorpha</taxon>
        <taxon>Rhabditoidea</taxon>
        <taxon>Rhabditidae</taxon>
        <taxon>Peloderinae</taxon>
        <taxon>Caenorhabditis</taxon>
    </lineage>
</organism>
<evidence type="ECO:0000313" key="2">
    <source>
        <dbReference type="EMBL" id="CAR99556.1"/>
    </source>
</evidence>
<dbReference type="InParanoid" id="B6II26"/>
<evidence type="ECO:0000256" key="1">
    <source>
        <dbReference type="SAM" id="Phobius"/>
    </source>
</evidence>
<dbReference type="HOGENOM" id="CLU_2239012_0_0_1"/>
<sequence>MKVYSSSSPIPLSFLIFIMSIFRISKIFLWDVTFCICKAKRGNIEREKKASVTSDARHFLFDQKKGPGVFVFVTRTRTSAKGRKKVLVFLDCHPQITERAEQHQQ</sequence>
<reference evidence="2 3" key="1">
    <citation type="journal article" date="2003" name="PLoS Biol.">
        <title>The genome sequence of Caenorhabditis briggsae: a platform for comparative genomics.</title>
        <authorList>
            <person name="Stein L.D."/>
            <person name="Bao Z."/>
            <person name="Blasiar D."/>
            <person name="Blumenthal T."/>
            <person name="Brent M.R."/>
            <person name="Chen N."/>
            <person name="Chinwalla A."/>
            <person name="Clarke L."/>
            <person name="Clee C."/>
            <person name="Coghlan A."/>
            <person name="Coulson A."/>
            <person name="D'Eustachio P."/>
            <person name="Fitch D.H."/>
            <person name="Fulton L.A."/>
            <person name="Fulton R.E."/>
            <person name="Griffiths-Jones S."/>
            <person name="Harris T.W."/>
            <person name="Hillier L.W."/>
            <person name="Kamath R."/>
            <person name="Kuwabara P.E."/>
            <person name="Mardis E.R."/>
            <person name="Marra M.A."/>
            <person name="Miner T.L."/>
            <person name="Minx P."/>
            <person name="Mullikin J.C."/>
            <person name="Plumb R.W."/>
            <person name="Rogers J."/>
            <person name="Schein J.E."/>
            <person name="Sohrmann M."/>
            <person name="Spieth J."/>
            <person name="Stajich J.E."/>
            <person name="Wei C."/>
            <person name="Willey D."/>
            <person name="Wilson R.K."/>
            <person name="Durbin R."/>
            <person name="Waterston R.H."/>
        </authorList>
    </citation>
    <scope>NUCLEOTIDE SEQUENCE [LARGE SCALE GENOMIC DNA]</scope>
    <source>
        <strain evidence="2 3">AF16</strain>
    </source>
</reference>